<keyword evidence="2 7" id="KW-0813">Transport</keyword>
<comment type="similarity">
    <text evidence="7">Belongs to the binding-protein-dependent transport system permease family.</text>
</comment>
<evidence type="ECO:0000256" key="7">
    <source>
        <dbReference type="RuleBase" id="RU363032"/>
    </source>
</evidence>
<feature type="domain" description="ABC transmembrane type-1" evidence="8">
    <location>
        <begin position="77"/>
        <end position="292"/>
    </location>
</feature>
<sequence>MPQKRGKPSYAKKDAVWGYLFVLPAMILIAVWIIYPMIFAFRLSFMNFKYLTPEKARYVGFANYIRAFSDDTFKKALTNTFKYSLIVVPVQTIISLLLALVCNSRIKGKTFFKVAYYIPSITSALAVGTMFKFLFNQQGIINRFLSNFGFHSVSWFEDPSYALPLCMIMAIWSSVGGGMILFLAGLQDIPSSVIEAAQVDGANGFQRFLKIILPLLRPTIFFAVVTGIIGTLQVFDQAYIVSRGSGGPLDSTMTVVLYIYNKGFRTTNANMGYPSALAFLLFAIIFTLTLIQKKFFDKGAESY</sequence>
<feature type="transmembrane region" description="Helical" evidence="7">
    <location>
        <begin position="271"/>
        <end position="291"/>
    </location>
</feature>
<feature type="transmembrane region" description="Helical" evidence="7">
    <location>
        <begin position="215"/>
        <end position="235"/>
    </location>
</feature>
<dbReference type="Proteomes" id="UP000190105">
    <property type="component" value="Unassembled WGS sequence"/>
</dbReference>
<dbReference type="InterPro" id="IPR035906">
    <property type="entry name" value="MetI-like_sf"/>
</dbReference>
<keyword evidence="4 7" id="KW-0812">Transmembrane</keyword>
<evidence type="ECO:0000256" key="4">
    <source>
        <dbReference type="ARBA" id="ARBA00022692"/>
    </source>
</evidence>
<dbReference type="PANTHER" id="PTHR30193:SF37">
    <property type="entry name" value="INNER MEMBRANE ABC TRANSPORTER PERMEASE PROTEIN YCJO"/>
    <property type="match status" value="1"/>
</dbReference>
<dbReference type="EMBL" id="FUYH01000002">
    <property type="protein sequence ID" value="SKA78635.1"/>
    <property type="molecule type" value="Genomic_DNA"/>
</dbReference>
<dbReference type="Pfam" id="PF00528">
    <property type="entry name" value="BPD_transp_1"/>
    <property type="match status" value="1"/>
</dbReference>
<dbReference type="InterPro" id="IPR051393">
    <property type="entry name" value="ABC_transporter_permease"/>
</dbReference>
<evidence type="ECO:0000256" key="2">
    <source>
        <dbReference type="ARBA" id="ARBA00022448"/>
    </source>
</evidence>
<evidence type="ECO:0000256" key="3">
    <source>
        <dbReference type="ARBA" id="ARBA00022475"/>
    </source>
</evidence>
<feature type="transmembrane region" description="Helical" evidence="7">
    <location>
        <begin position="114"/>
        <end position="135"/>
    </location>
</feature>
<keyword evidence="10" id="KW-1185">Reference proteome</keyword>
<reference evidence="10" key="1">
    <citation type="submission" date="2017-02" db="EMBL/GenBank/DDBJ databases">
        <authorList>
            <person name="Varghese N."/>
            <person name="Submissions S."/>
        </authorList>
    </citation>
    <scope>NUCLEOTIDE SEQUENCE [LARGE SCALE GENOMIC DNA]</scope>
    <source>
        <strain evidence="10">USBA 833</strain>
    </source>
</reference>
<dbReference type="PROSITE" id="PS50928">
    <property type="entry name" value="ABC_TM1"/>
    <property type="match status" value="1"/>
</dbReference>
<dbReference type="CDD" id="cd06261">
    <property type="entry name" value="TM_PBP2"/>
    <property type="match status" value="1"/>
</dbReference>
<dbReference type="SUPFAM" id="SSF161098">
    <property type="entry name" value="MetI-like"/>
    <property type="match status" value="1"/>
</dbReference>
<evidence type="ECO:0000313" key="9">
    <source>
        <dbReference type="EMBL" id="SKA78635.1"/>
    </source>
</evidence>
<protein>
    <submittedName>
        <fullName evidence="9">Carbohydrate ABC transporter membrane protein 1, CUT1 family</fullName>
    </submittedName>
</protein>
<evidence type="ECO:0000259" key="8">
    <source>
        <dbReference type="PROSITE" id="PS50928"/>
    </source>
</evidence>
<evidence type="ECO:0000256" key="5">
    <source>
        <dbReference type="ARBA" id="ARBA00022989"/>
    </source>
</evidence>
<dbReference type="OrthoDB" id="9809173at2"/>
<feature type="transmembrane region" description="Helical" evidence="7">
    <location>
        <begin position="161"/>
        <end position="184"/>
    </location>
</feature>
<gene>
    <name evidence="9" type="ORF">SAMN05443428_102162</name>
</gene>
<dbReference type="GO" id="GO:0055085">
    <property type="term" value="P:transmembrane transport"/>
    <property type="evidence" value="ECO:0007669"/>
    <property type="project" value="InterPro"/>
</dbReference>
<keyword evidence="5 7" id="KW-1133">Transmembrane helix</keyword>
<organism evidence="9 10">
    <name type="scientific">Caloramator quimbayensis</name>
    <dbReference type="NCBI Taxonomy" id="1147123"/>
    <lineage>
        <taxon>Bacteria</taxon>
        <taxon>Bacillati</taxon>
        <taxon>Bacillota</taxon>
        <taxon>Clostridia</taxon>
        <taxon>Eubacteriales</taxon>
        <taxon>Clostridiaceae</taxon>
        <taxon>Caloramator</taxon>
    </lineage>
</organism>
<dbReference type="AlphaFoldDB" id="A0A1T4WP26"/>
<feature type="transmembrane region" description="Helical" evidence="7">
    <location>
        <begin position="20"/>
        <end position="41"/>
    </location>
</feature>
<proteinExistence type="inferred from homology"/>
<dbReference type="InterPro" id="IPR000515">
    <property type="entry name" value="MetI-like"/>
</dbReference>
<keyword evidence="3" id="KW-1003">Cell membrane</keyword>
<dbReference type="PANTHER" id="PTHR30193">
    <property type="entry name" value="ABC TRANSPORTER PERMEASE PROTEIN"/>
    <property type="match status" value="1"/>
</dbReference>
<comment type="subcellular location">
    <subcellularLocation>
        <location evidence="1 7">Cell membrane</location>
        <topology evidence="1 7">Multi-pass membrane protein</topology>
    </subcellularLocation>
</comment>
<dbReference type="Gene3D" id="1.10.3720.10">
    <property type="entry name" value="MetI-like"/>
    <property type="match status" value="1"/>
</dbReference>
<dbReference type="GO" id="GO:0005886">
    <property type="term" value="C:plasma membrane"/>
    <property type="evidence" value="ECO:0007669"/>
    <property type="project" value="UniProtKB-SubCell"/>
</dbReference>
<name>A0A1T4WP26_9CLOT</name>
<feature type="transmembrane region" description="Helical" evidence="7">
    <location>
        <begin position="83"/>
        <end position="102"/>
    </location>
</feature>
<dbReference type="RefSeq" id="WP_078695456.1">
    <property type="nucleotide sequence ID" value="NZ_FUYH01000002.1"/>
</dbReference>
<dbReference type="STRING" id="1147123.SAMN05443428_102162"/>
<evidence type="ECO:0000256" key="1">
    <source>
        <dbReference type="ARBA" id="ARBA00004651"/>
    </source>
</evidence>
<evidence type="ECO:0000313" key="10">
    <source>
        <dbReference type="Proteomes" id="UP000190105"/>
    </source>
</evidence>
<keyword evidence="6 7" id="KW-0472">Membrane</keyword>
<evidence type="ECO:0000256" key="6">
    <source>
        <dbReference type="ARBA" id="ARBA00023136"/>
    </source>
</evidence>
<accession>A0A1T4WP26</accession>